<proteinExistence type="predicted"/>
<protein>
    <submittedName>
        <fullName evidence="1">Uncharacterized protein</fullName>
    </submittedName>
</protein>
<dbReference type="EMBL" id="CP015625">
    <property type="protein sequence ID" value="AQT47995.1"/>
    <property type="molecule type" value="Genomic_DNA"/>
</dbReference>
<dbReference type="KEGG" id="bapi:BBC0122_019000"/>
<dbReference type="Proteomes" id="UP000189632">
    <property type="component" value="Chromosome"/>
</dbReference>
<evidence type="ECO:0000313" key="1">
    <source>
        <dbReference type="EMBL" id="AQT47995.1"/>
    </source>
</evidence>
<sequence>MSDHVYGSIKIGGEITTIDQLEGLVSVIFKSQVQDEDTDEQLNTEWKIKTAIFEAIKNEDWLKCYDDEARNGEFPVIEDYIKETDSLAFTNHFYAGTDFSEGYRTILPGSKDEIYCDAIDGNVTIDNNLMIEILSKDITEDKKLKLLTELTVNEKLAAGVNLPKLTASATVIEHLEAEIAKVPQQFEIKRSVTTLEIYHIKSQTADKAIEIIEKGIKRPHKVEKLTSEIIETAVISEAIES</sequence>
<organism evidence="1 2">
    <name type="scientific">Bartonella choladocola</name>
    <dbReference type="NCBI Taxonomy" id="2750995"/>
    <lineage>
        <taxon>Bacteria</taxon>
        <taxon>Pseudomonadati</taxon>
        <taxon>Pseudomonadota</taxon>
        <taxon>Alphaproteobacteria</taxon>
        <taxon>Hyphomicrobiales</taxon>
        <taxon>Bartonellaceae</taxon>
        <taxon>Bartonella</taxon>
    </lineage>
</organism>
<gene>
    <name evidence="1" type="ORF">BBC0122_019000</name>
</gene>
<dbReference type="AlphaFoldDB" id="A0A1U9MJA0"/>
<name>A0A1U9MJA0_9HYPH</name>
<reference evidence="1 2" key="1">
    <citation type="submission" date="2016-11" db="EMBL/GenBank/DDBJ databases">
        <title>Comparative genomics of Bartonella apis.</title>
        <authorList>
            <person name="Engel P."/>
        </authorList>
    </citation>
    <scope>NUCLEOTIDE SEQUENCE [LARGE SCALE GENOMIC DNA]</scope>
    <source>
        <strain evidence="1 2">BBC0122</strain>
    </source>
</reference>
<accession>A0A1U9MJA0</accession>
<evidence type="ECO:0000313" key="2">
    <source>
        <dbReference type="Proteomes" id="UP000189632"/>
    </source>
</evidence>
<keyword evidence="2" id="KW-1185">Reference proteome</keyword>
<dbReference type="RefSeq" id="WP_077993450.1">
    <property type="nucleotide sequence ID" value="NZ_CAXUOT020000003.1"/>
</dbReference>